<feature type="signal peptide" evidence="2">
    <location>
        <begin position="1"/>
        <end position="27"/>
    </location>
</feature>
<evidence type="ECO:0000313" key="5">
    <source>
        <dbReference type="Proteomes" id="UP001232992"/>
    </source>
</evidence>
<comment type="similarity">
    <text evidence="1">Belongs to the bacterial solute-binding protein 8 family.</text>
</comment>
<dbReference type="Gene3D" id="3.40.50.1980">
    <property type="entry name" value="Nitrogenase molybdenum iron protein domain"/>
    <property type="match status" value="2"/>
</dbReference>
<evidence type="ECO:0000259" key="3">
    <source>
        <dbReference type="PROSITE" id="PS50983"/>
    </source>
</evidence>
<feature type="domain" description="Fe/B12 periplasmic-binding" evidence="3">
    <location>
        <begin position="54"/>
        <end position="305"/>
    </location>
</feature>
<proteinExistence type="inferred from homology"/>
<dbReference type="SUPFAM" id="SSF53807">
    <property type="entry name" value="Helical backbone' metal receptor"/>
    <property type="match status" value="1"/>
</dbReference>
<dbReference type="Pfam" id="PF01497">
    <property type="entry name" value="Peripla_BP_2"/>
    <property type="match status" value="1"/>
</dbReference>
<keyword evidence="5" id="KW-1185">Reference proteome</keyword>
<dbReference type="PROSITE" id="PS50983">
    <property type="entry name" value="FE_B12_PBP"/>
    <property type="match status" value="1"/>
</dbReference>
<dbReference type="PANTHER" id="PTHR30535">
    <property type="entry name" value="VITAMIN B12-BINDING PROTEIN"/>
    <property type="match status" value="1"/>
</dbReference>
<dbReference type="EMBL" id="JAQOSQ010000015">
    <property type="protein sequence ID" value="MDJ1184448.1"/>
    <property type="molecule type" value="Genomic_DNA"/>
</dbReference>
<name>A0ABT7C1P5_9CYAN</name>
<evidence type="ECO:0000256" key="2">
    <source>
        <dbReference type="SAM" id="SignalP"/>
    </source>
</evidence>
<protein>
    <submittedName>
        <fullName evidence="4">ABC transporter substrate-binding protein</fullName>
    </submittedName>
</protein>
<keyword evidence="2" id="KW-0732">Signal</keyword>
<sequence>MSHRFHTSLSQWIALTLAIVLSSTLVACSQPTGSSVDKDSVTSQGNPPLESVQRIVALTSLSADITQQLDSTKLVGIPGSPLLDNDPRFAELTKVSQGQTPPSLEKIIALEPDLVIGATGFHDRIAARLAELEIDTYLTTLDSWQSLEELTKAIASAINVDPEPLLSQYEQFIQSPAQSDSSLLILASTQPILSPNKNSWSGDLLTRLNIENVVADLQGNAPISGYITLSPEKLIQIDPDRLIVIQFGGQSPLPELQENGFWSELKAVKNEDVHVFDYYGLINPGSIAAIAKASAQLQELRAIEN</sequence>
<dbReference type="PROSITE" id="PS51257">
    <property type="entry name" value="PROKAR_LIPOPROTEIN"/>
    <property type="match status" value="1"/>
</dbReference>
<dbReference type="Proteomes" id="UP001232992">
    <property type="component" value="Unassembled WGS sequence"/>
</dbReference>
<dbReference type="RefSeq" id="WP_283759102.1">
    <property type="nucleotide sequence ID" value="NZ_JAQOSQ010000015.1"/>
</dbReference>
<gene>
    <name evidence="4" type="ORF">PMH09_14775</name>
</gene>
<evidence type="ECO:0000256" key="1">
    <source>
        <dbReference type="ARBA" id="ARBA00008814"/>
    </source>
</evidence>
<feature type="chain" id="PRO_5046823199" evidence="2">
    <location>
        <begin position="28"/>
        <end position="305"/>
    </location>
</feature>
<reference evidence="4 5" key="1">
    <citation type="submission" date="2023-01" db="EMBL/GenBank/DDBJ databases">
        <title>Novel diversity within Roseofilum (Cyanobacteria; Desertifilaceae) from marine benthic mats with descriptions of four novel species.</title>
        <authorList>
            <person name="Wang Y."/>
            <person name="Berthold D.E."/>
            <person name="Hu J."/>
            <person name="Lefler F.W."/>
            <person name="Laughinghouse H.D. IV."/>
        </authorList>
    </citation>
    <scope>NUCLEOTIDE SEQUENCE [LARGE SCALE GENOMIC DNA]</scope>
    <source>
        <strain evidence="4 5">BLCC-M143</strain>
    </source>
</reference>
<comment type="caution">
    <text evidence="4">The sequence shown here is derived from an EMBL/GenBank/DDBJ whole genome shotgun (WGS) entry which is preliminary data.</text>
</comment>
<dbReference type="InterPro" id="IPR050902">
    <property type="entry name" value="ABC_Transporter_SBP"/>
</dbReference>
<organism evidence="4 5">
    <name type="scientific">Roseofilum casamattae BLCC-M143</name>
    <dbReference type="NCBI Taxonomy" id="3022442"/>
    <lineage>
        <taxon>Bacteria</taxon>
        <taxon>Bacillati</taxon>
        <taxon>Cyanobacteriota</taxon>
        <taxon>Cyanophyceae</taxon>
        <taxon>Desertifilales</taxon>
        <taxon>Desertifilaceae</taxon>
        <taxon>Roseofilum</taxon>
        <taxon>Roseofilum casamattae</taxon>
    </lineage>
</organism>
<dbReference type="InterPro" id="IPR002491">
    <property type="entry name" value="ABC_transptr_periplasmic_BD"/>
</dbReference>
<dbReference type="PANTHER" id="PTHR30535:SF36">
    <property type="entry name" value="HIGH-AFFINITY HEME UPTAKE SYSTEM PROTEIN ISDE"/>
    <property type="match status" value="1"/>
</dbReference>
<evidence type="ECO:0000313" key="4">
    <source>
        <dbReference type="EMBL" id="MDJ1184448.1"/>
    </source>
</evidence>
<accession>A0ABT7C1P5</accession>